<dbReference type="STRING" id="649761.HMPREF0973_03074"/>
<proteinExistence type="predicted"/>
<evidence type="ECO:0000313" key="3">
    <source>
        <dbReference type="Proteomes" id="UP000003327"/>
    </source>
</evidence>
<feature type="compositionally biased region" description="Polar residues" evidence="1">
    <location>
        <begin position="1"/>
        <end position="12"/>
    </location>
</feature>
<feature type="compositionally biased region" description="Basic and acidic residues" evidence="1">
    <location>
        <begin position="177"/>
        <end position="195"/>
    </location>
</feature>
<dbReference type="eggNOG" id="ENOG5032R3T">
    <property type="taxonomic scope" value="Bacteria"/>
</dbReference>
<evidence type="ECO:0000313" key="2">
    <source>
        <dbReference type="EMBL" id="EEX17065.1"/>
    </source>
</evidence>
<sequence length="331" mass="38508">MAQTSVNFQSVKAGSEQHNKREKELDYVHKELSHNNEYWESCTQEQRMKELKKLVKEKSGRKMQKNASPIWEAVVVIDEHTTMAKLHTLAEELHQKFGMNCFQIAIHKDEGYKMSKDQVKLNLHAHMVFDWIDHETGRAKHYNRTHMAQIQTLVANVLDMERGRSSDKKHKTPQQFKAEKEAEEAMKKKQEAEEQARKAEAVAVEKRQEQKELEDKNTTLRKEWYTMWKQNLELSGQRNNLTVTVWDQKEELKKAKISLSNVQSELCTANSTLEDQKRLISQKNDQLKQIEEGITLAKSFDNRISRAFNGADVENSLWGATPLRAAAEECE</sequence>
<dbReference type="HOGENOM" id="CLU_1032507_0_0_10"/>
<dbReference type="OrthoDB" id="1061854at2"/>
<organism evidence="2 3">
    <name type="scientific">Prevotella veroralis F0319</name>
    <dbReference type="NCBI Taxonomy" id="649761"/>
    <lineage>
        <taxon>Bacteria</taxon>
        <taxon>Pseudomonadati</taxon>
        <taxon>Bacteroidota</taxon>
        <taxon>Bacteroidia</taxon>
        <taxon>Bacteroidales</taxon>
        <taxon>Prevotellaceae</taxon>
        <taxon>Prevotella</taxon>
    </lineage>
</organism>
<feature type="region of interest" description="Disordered" evidence="1">
    <location>
        <begin position="162"/>
        <end position="195"/>
    </location>
</feature>
<name>C9MTU6_9BACT</name>
<comment type="caution">
    <text evidence="2">The sequence shown here is derived from an EMBL/GenBank/DDBJ whole genome shotgun (WGS) entry which is preliminary data.</text>
</comment>
<dbReference type="AlphaFoldDB" id="C9MTU6"/>
<dbReference type="RefSeq" id="WP_004384760.1">
    <property type="nucleotide sequence ID" value="NZ_GG698721.1"/>
</dbReference>
<evidence type="ECO:0000256" key="1">
    <source>
        <dbReference type="SAM" id="MobiDB-lite"/>
    </source>
</evidence>
<accession>C9MTU6</accession>
<dbReference type="Proteomes" id="UP000003327">
    <property type="component" value="Unassembled WGS sequence"/>
</dbReference>
<feature type="non-terminal residue" evidence="2">
    <location>
        <position position="331"/>
    </location>
</feature>
<gene>
    <name evidence="2" type="ORF">HMPREF0973_03074</name>
</gene>
<keyword evidence="3" id="KW-1185">Reference proteome</keyword>
<protein>
    <submittedName>
        <fullName evidence="2">Putative plasmid recombination enzyme</fullName>
    </submittedName>
</protein>
<reference evidence="2 3" key="1">
    <citation type="submission" date="2009-09" db="EMBL/GenBank/DDBJ databases">
        <authorList>
            <person name="Weinstock G."/>
            <person name="Sodergren E."/>
            <person name="Clifton S."/>
            <person name="Fulton L."/>
            <person name="Fulton B."/>
            <person name="Courtney L."/>
            <person name="Fronick C."/>
            <person name="Harrison M."/>
            <person name="Strong C."/>
            <person name="Farmer C."/>
            <person name="Delahaunty K."/>
            <person name="Markovic C."/>
            <person name="Hall O."/>
            <person name="Minx P."/>
            <person name="Tomlinson C."/>
            <person name="Mitreva M."/>
            <person name="Nelson J."/>
            <person name="Hou S."/>
            <person name="Wollam A."/>
            <person name="Pepin K.H."/>
            <person name="Johnson M."/>
            <person name="Bhonagiri V."/>
            <person name="Nash W.E."/>
            <person name="Warren W."/>
            <person name="Chinwalla A."/>
            <person name="Mardis E.R."/>
            <person name="Wilson R.K."/>
        </authorList>
    </citation>
    <scope>NUCLEOTIDE SEQUENCE [LARGE SCALE GENOMIC DNA]</scope>
    <source>
        <strain evidence="2 3">F0319</strain>
    </source>
</reference>
<dbReference type="EMBL" id="ACVA01000079">
    <property type="protein sequence ID" value="EEX17065.1"/>
    <property type="molecule type" value="Genomic_DNA"/>
</dbReference>
<feature type="region of interest" description="Disordered" evidence="1">
    <location>
        <begin position="1"/>
        <end position="22"/>
    </location>
</feature>